<protein>
    <recommendedName>
        <fullName evidence="3">Lipoprotein</fullName>
    </recommendedName>
</protein>
<reference evidence="1" key="1">
    <citation type="submission" date="2021-03" db="EMBL/GenBank/DDBJ databases">
        <title>Ottowia sp. 27C isolated from the cloaca of a Giant Asian pond turtle (Heosemys grandis).</title>
        <authorList>
            <person name="Spergser J."/>
            <person name="Busse H.-J."/>
        </authorList>
    </citation>
    <scope>NUCLEOTIDE SEQUENCE</scope>
    <source>
        <strain evidence="1">27C</strain>
    </source>
</reference>
<dbReference type="PROSITE" id="PS51257">
    <property type="entry name" value="PROKAR_LIPOPROTEIN"/>
    <property type="match status" value="1"/>
</dbReference>
<sequence>MKLPFQKIAVLAVVTAVTGCGGGSDSSESALNLAKALLSKTDAAWATSVPSPSGVAALRDGCYAADGYTRATAAAAAETKLADYTASNAYRVGSKRQNVTVLSDETTANADKTERRLIKVRYSIAFADGSVDNNVEDTLIVGSSSGACATPQAGAEARYWGNRRIVDVYLNSRAARYQNHSIETGEPIAINSGSGPVSYRREVQFGIEDPAGAAAYVIVTGPGYVYTVDGVAHPFSVKLLSPRILRAAPELAGKRGNYLNWADTDSFKFCRPMTGHPANLTTPASRMDCVGVGASGNTFGANLAASEVYPEGIAAADQRFADLGFVAGAGYTFSVYNDDGWKTVNGHLGKIPVATYTVQLESLPPSFKDMAVGRGASNNVFIDKFPQFWFDPAETQALSANLRGQWLFSQTGRWTEPASTVPGVYRASSFYSYGEGSAASNIRGATWPMYRMVNPQALKPGDKQAAFALGLKPEGLTEFSYGEFAVSYSNRNHGNLLSYLVFY</sequence>
<keyword evidence="2" id="KW-1185">Reference proteome</keyword>
<dbReference type="AlphaFoldDB" id="A0A975CFC4"/>
<accession>A0A975CFC4</accession>
<name>A0A975CFC4_9BURK</name>
<dbReference type="RefSeq" id="WP_208008078.1">
    <property type="nucleotide sequence ID" value="NZ_CP071796.1"/>
</dbReference>
<dbReference type="Proteomes" id="UP000663903">
    <property type="component" value="Chromosome"/>
</dbReference>
<evidence type="ECO:0000313" key="1">
    <source>
        <dbReference type="EMBL" id="QTD44514.1"/>
    </source>
</evidence>
<dbReference type="EMBL" id="CP071796">
    <property type="protein sequence ID" value="QTD44514.1"/>
    <property type="molecule type" value="Genomic_DNA"/>
</dbReference>
<evidence type="ECO:0000313" key="2">
    <source>
        <dbReference type="Proteomes" id="UP000663903"/>
    </source>
</evidence>
<dbReference type="KEGG" id="otd:J1M35_15645"/>
<organism evidence="1 2">
    <name type="scientific">Ottowia testudinis</name>
    <dbReference type="NCBI Taxonomy" id="2816950"/>
    <lineage>
        <taxon>Bacteria</taxon>
        <taxon>Pseudomonadati</taxon>
        <taxon>Pseudomonadota</taxon>
        <taxon>Betaproteobacteria</taxon>
        <taxon>Burkholderiales</taxon>
        <taxon>Comamonadaceae</taxon>
        <taxon>Ottowia</taxon>
    </lineage>
</organism>
<proteinExistence type="predicted"/>
<evidence type="ECO:0008006" key="3">
    <source>
        <dbReference type="Google" id="ProtNLM"/>
    </source>
</evidence>
<gene>
    <name evidence="1" type="ORF">J1M35_15645</name>
</gene>